<reference evidence="5 6" key="1">
    <citation type="journal article" date="2014" name="Nat. Genet.">
        <title>Whole-genome sequence of a flatfish provides insights into ZW sex chromosome evolution and adaptation to a benthic lifestyle.</title>
        <authorList>
            <person name="Chen S."/>
            <person name="Zhang G."/>
            <person name="Shao C."/>
            <person name="Huang Q."/>
            <person name="Liu G."/>
            <person name="Zhang P."/>
            <person name="Song W."/>
            <person name="An N."/>
            <person name="Chalopin D."/>
            <person name="Volff J.N."/>
            <person name="Hong Y."/>
            <person name="Li Q."/>
            <person name="Sha Z."/>
            <person name="Zhou H."/>
            <person name="Xie M."/>
            <person name="Yu Q."/>
            <person name="Liu Y."/>
            <person name="Xiang H."/>
            <person name="Wang N."/>
            <person name="Wu K."/>
            <person name="Yang C."/>
            <person name="Zhou Q."/>
            <person name="Liao X."/>
            <person name="Yang L."/>
            <person name="Hu Q."/>
            <person name="Zhang J."/>
            <person name="Meng L."/>
            <person name="Jin L."/>
            <person name="Tian Y."/>
            <person name="Lian J."/>
            <person name="Yang J."/>
            <person name="Miao G."/>
            <person name="Liu S."/>
            <person name="Liang Z."/>
            <person name="Yan F."/>
            <person name="Li Y."/>
            <person name="Sun B."/>
            <person name="Zhang H."/>
            <person name="Zhang J."/>
            <person name="Zhu Y."/>
            <person name="Du M."/>
            <person name="Zhao Y."/>
            <person name="Schartl M."/>
            <person name="Tang Q."/>
            <person name="Wang J."/>
        </authorList>
    </citation>
    <scope>NUCLEOTIDE SEQUENCE</scope>
</reference>
<dbReference type="Pfam" id="PF12496">
    <property type="entry name" value="BNIP2"/>
    <property type="match status" value="1"/>
</dbReference>
<feature type="compositionally biased region" description="Acidic residues" evidence="3">
    <location>
        <begin position="71"/>
        <end position="100"/>
    </location>
</feature>
<sequence length="326" mass="36687">MKQFSQQGDSESGMMTTKVPGAETAEVQDNREDPLSLGDVSAGSSNHKRKLAAPPLNVSLEHSEGSILSEDALDTDDDLDTGDDLDINIDELDTSDEADSLELNRPEGSEEARHGAAAATDDILPRRQSADNGRDSRLWRSVVIGEHEHRIDMKSIEPYKRVISHGGYYADQNAIIVFAACFLPDSDCDNYNYVMENLFLYVISTLELMVAEDYMIVYLNGATPRRRMPGFTWMKKCYQMIDRRLKKNLKSFVIVHPSWFIRTVLGITRPFISSKFSSKIKYVHSLRELGEIIPMEYVHIPHSIVKLDSDLQNTAAKAERRGNADV</sequence>
<dbReference type="GeneTree" id="ENSGT00940000154422"/>
<dbReference type="Gene3D" id="3.40.525.10">
    <property type="entry name" value="CRAL-TRIO lipid binding domain"/>
    <property type="match status" value="1"/>
</dbReference>
<keyword evidence="2" id="KW-0963">Cytoplasm</keyword>
<dbReference type="InterPro" id="IPR036865">
    <property type="entry name" value="CRAL-TRIO_dom_sf"/>
</dbReference>
<keyword evidence="6" id="KW-1185">Reference proteome</keyword>
<dbReference type="Ensembl" id="ENSCSET00000023850.1">
    <property type="protein sequence ID" value="ENSCSEP00000023542.1"/>
    <property type="gene ID" value="ENSCSEG00000015007.1"/>
</dbReference>
<organism evidence="5 6">
    <name type="scientific">Cynoglossus semilaevis</name>
    <name type="common">Tongue sole</name>
    <dbReference type="NCBI Taxonomy" id="244447"/>
    <lineage>
        <taxon>Eukaryota</taxon>
        <taxon>Metazoa</taxon>
        <taxon>Chordata</taxon>
        <taxon>Craniata</taxon>
        <taxon>Vertebrata</taxon>
        <taxon>Euteleostomi</taxon>
        <taxon>Actinopterygii</taxon>
        <taxon>Neopterygii</taxon>
        <taxon>Teleostei</taxon>
        <taxon>Neoteleostei</taxon>
        <taxon>Acanthomorphata</taxon>
        <taxon>Carangaria</taxon>
        <taxon>Pleuronectiformes</taxon>
        <taxon>Pleuronectoidei</taxon>
        <taxon>Cynoglossidae</taxon>
        <taxon>Cynoglossinae</taxon>
        <taxon>Cynoglossus</taxon>
    </lineage>
</organism>
<dbReference type="PANTHER" id="PTHR12112">
    <property type="entry name" value="BNIP - RELATED"/>
    <property type="match status" value="1"/>
</dbReference>
<feature type="compositionally biased region" description="Basic and acidic residues" evidence="3">
    <location>
        <begin position="102"/>
        <end position="114"/>
    </location>
</feature>
<dbReference type="GO" id="GO:0006915">
    <property type="term" value="P:apoptotic process"/>
    <property type="evidence" value="ECO:0007669"/>
    <property type="project" value="TreeGrafter"/>
</dbReference>
<dbReference type="PROSITE" id="PS50191">
    <property type="entry name" value="CRAL_TRIO"/>
    <property type="match status" value="1"/>
</dbReference>
<reference evidence="5" key="2">
    <citation type="submission" date="2025-08" db="UniProtKB">
        <authorList>
            <consortium name="Ensembl"/>
        </authorList>
    </citation>
    <scope>IDENTIFICATION</scope>
</reference>
<dbReference type="InterPro" id="IPR001251">
    <property type="entry name" value="CRAL-TRIO_dom"/>
</dbReference>
<dbReference type="OMA" id="FNKHGDS"/>
<name>A0A3P8WAP3_CYNSE</name>
<evidence type="ECO:0000259" key="4">
    <source>
        <dbReference type="PROSITE" id="PS50191"/>
    </source>
</evidence>
<evidence type="ECO:0000256" key="2">
    <source>
        <dbReference type="ARBA" id="ARBA00022490"/>
    </source>
</evidence>
<reference evidence="5" key="3">
    <citation type="submission" date="2025-09" db="UniProtKB">
        <authorList>
            <consortium name="Ensembl"/>
        </authorList>
    </citation>
    <scope>IDENTIFICATION</scope>
</reference>
<proteinExistence type="predicted"/>
<accession>A0A3P8WAP3</accession>
<feature type="compositionally biased region" description="Polar residues" evidence="3">
    <location>
        <begin position="1"/>
        <end position="15"/>
    </location>
</feature>
<comment type="subcellular location">
    <subcellularLocation>
        <location evidence="1">Cytoplasm</location>
    </subcellularLocation>
</comment>
<dbReference type="SMART" id="SM00516">
    <property type="entry name" value="SEC14"/>
    <property type="match status" value="1"/>
</dbReference>
<evidence type="ECO:0000256" key="3">
    <source>
        <dbReference type="SAM" id="MobiDB-lite"/>
    </source>
</evidence>
<dbReference type="Proteomes" id="UP000265120">
    <property type="component" value="Chromosome Z"/>
</dbReference>
<dbReference type="AlphaFoldDB" id="A0A3P8WAP3"/>
<protein>
    <submittedName>
        <fullName evidence="5">Uncharacterized LOC103397529</fullName>
    </submittedName>
</protein>
<feature type="region of interest" description="Disordered" evidence="3">
    <location>
        <begin position="1"/>
        <end position="131"/>
    </location>
</feature>
<feature type="domain" description="CRAL-TRIO" evidence="4">
    <location>
        <begin position="152"/>
        <end position="312"/>
    </location>
</feature>
<evidence type="ECO:0000313" key="6">
    <source>
        <dbReference type="Proteomes" id="UP000265120"/>
    </source>
</evidence>
<dbReference type="InterPro" id="IPR022181">
    <property type="entry name" value="Bcl2-/adenovirus-E1B"/>
</dbReference>
<dbReference type="SUPFAM" id="SSF52087">
    <property type="entry name" value="CRAL/TRIO domain"/>
    <property type="match status" value="1"/>
</dbReference>
<dbReference type="Pfam" id="PF13716">
    <property type="entry name" value="CRAL_TRIO_2"/>
    <property type="match status" value="1"/>
</dbReference>
<dbReference type="CDD" id="cd00170">
    <property type="entry name" value="SEC14"/>
    <property type="match status" value="1"/>
</dbReference>
<dbReference type="PANTHER" id="PTHR12112:SF9">
    <property type="entry name" value="CAYTAXIN"/>
    <property type="match status" value="1"/>
</dbReference>
<evidence type="ECO:0000313" key="5">
    <source>
        <dbReference type="Ensembl" id="ENSCSEP00000023542.1"/>
    </source>
</evidence>
<dbReference type="GO" id="GO:0005737">
    <property type="term" value="C:cytoplasm"/>
    <property type="evidence" value="ECO:0007669"/>
    <property type="project" value="UniProtKB-SubCell"/>
</dbReference>
<dbReference type="FunFam" id="3.40.525.10:FF:000001">
    <property type="entry name" value="BCL2/adenovirus E1B protein-interacting protein 2"/>
    <property type="match status" value="1"/>
</dbReference>
<evidence type="ECO:0000256" key="1">
    <source>
        <dbReference type="ARBA" id="ARBA00004496"/>
    </source>
</evidence>